<dbReference type="Gene3D" id="3.90.280.10">
    <property type="entry name" value="PEBP-like"/>
    <property type="match status" value="1"/>
</dbReference>
<comment type="similarity">
    <text evidence="1">Belongs to the phosphatidylethanolamine-binding protein family.</text>
</comment>
<dbReference type="OrthoDB" id="2506647at2759"/>
<keyword evidence="3" id="KW-1185">Reference proteome</keyword>
<dbReference type="InterPro" id="IPR001858">
    <property type="entry name" value="Phosphatidylethanolamine-bd_CS"/>
</dbReference>
<proteinExistence type="inferred from homology"/>
<dbReference type="CDD" id="cd00866">
    <property type="entry name" value="PEBP_euk"/>
    <property type="match status" value="1"/>
</dbReference>
<dbReference type="AlphaFoldDB" id="A0A443S9X5"/>
<dbReference type="PANTHER" id="PTHR11362:SF82">
    <property type="entry name" value="PHOSPHATIDYLETHANOLAMINE-BINDING PROTEIN 4"/>
    <property type="match status" value="1"/>
</dbReference>
<reference evidence="2 3" key="1">
    <citation type="journal article" date="2018" name="Gigascience">
        <title>Genomes of trombidid mites reveal novel predicted allergens and laterally-transferred genes associated with secondary metabolism.</title>
        <authorList>
            <person name="Dong X."/>
            <person name="Chaisiri K."/>
            <person name="Xia D."/>
            <person name="Armstrong S.D."/>
            <person name="Fang Y."/>
            <person name="Donnelly M.J."/>
            <person name="Kadowaki T."/>
            <person name="McGarry J.W."/>
            <person name="Darby A.C."/>
            <person name="Makepeace B.L."/>
        </authorList>
    </citation>
    <scope>NUCLEOTIDE SEQUENCE [LARGE SCALE GENOMIC DNA]</scope>
    <source>
        <strain evidence="2">UoL-UT</strain>
    </source>
</reference>
<comment type="caution">
    <text evidence="2">The sequence shown here is derived from an EMBL/GenBank/DDBJ whole genome shotgun (WGS) entry which is preliminary data.</text>
</comment>
<dbReference type="VEuPathDB" id="VectorBase:LDEU007723"/>
<protein>
    <submittedName>
        <fullName evidence="2">Phosphatidylethanolamine binding protein-like isoform 1</fullName>
    </submittedName>
</protein>
<evidence type="ECO:0000256" key="1">
    <source>
        <dbReference type="ARBA" id="ARBA00007091"/>
    </source>
</evidence>
<gene>
    <name evidence="2" type="ORF">B4U80_01219</name>
</gene>
<dbReference type="SUPFAM" id="SSF49777">
    <property type="entry name" value="PEBP-like"/>
    <property type="match status" value="1"/>
</dbReference>
<evidence type="ECO:0000313" key="3">
    <source>
        <dbReference type="Proteomes" id="UP000288716"/>
    </source>
</evidence>
<organism evidence="2 3">
    <name type="scientific">Leptotrombidium deliense</name>
    <dbReference type="NCBI Taxonomy" id="299467"/>
    <lineage>
        <taxon>Eukaryota</taxon>
        <taxon>Metazoa</taxon>
        <taxon>Ecdysozoa</taxon>
        <taxon>Arthropoda</taxon>
        <taxon>Chelicerata</taxon>
        <taxon>Arachnida</taxon>
        <taxon>Acari</taxon>
        <taxon>Acariformes</taxon>
        <taxon>Trombidiformes</taxon>
        <taxon>Prostigmata</taxon>
        <taxon>Anystina</taxon>
        <taxon>Parasitengona</taxon>
        <taxon>Trombiculoidea</taxon>
        <taxon>Trombiculidae</taxon>
        <taxon>Leptotrombidium</taxon>
    </lineage>
</organism>
<dbReference type="InterPro" id="IPR036610">
    <property type="entry name" value="PEBP-like_sf"/>
</dbReference>
<name>A0A443S9X5_9ACAR</name>
<dbReference type="Pfam" id="PF01161">
    <property type="entry name" value="PBP"/>
    <property type="match status" value="1"/>
</dbReference>
<dbReference type="InterPro" id="IPR035810">
    <property type="entry name" value="PEBP_euk"/>
</dbReference>
<dbReference type="InterPro" id="IPR008914">
    <property type="entry name" value="PEBP"/>
</dbReference>
<dbReference type="EMBL" id="NCKV01005033">
    <property type="protein sequence ID" value="RWS24317.1"/>
    <property type="molecule type" value="Genomic_DNA"/>
</dbReference>
<accession>A0A443S9X5</accession>
<dbReference type="PROSITE" id="PS01220">
    <property type="entry name" value="PBP"/>
    <property type="match status" value="1"/>
</dbReference>
<dbReference type="PANTHER" id="PTHR11362">
    <property type="entry name" value="PHOSPHATIDYLETHANOLAMINE-BINDING PROTEIN"/>
    <property type="match status" value="1"/>
</dbReference>
<dbReference type="STRING" id="299467.A0A443S9X5"/>
<evidence type="ECO:0000313" key="2">
    <source>
        <dbReference type="EMBL" id="RWS24317.1"/>
    </source>
</evidence>
<sequence length="163" mass="18349">MENLKNNCVVGDVIDTVPANVLQVQYSGTAVNFGNELTPQSTSTEPTLNWPKEDGAMYTVVMVDPDAPSRQRPTAAEWLHWLVINIQGNAKEEIIQYNGPTPPKGTGLHRYVLLVFKQNKRLQMDEKDNKAMKKRANFHIKQFAQKHNLGDAIAANFFQAQNK</sequence>
<dbReference type="Proteomes" id="UP000288716">
    <property type="component" value="Unassembled WGS sequence"/>
</dbReference>